<evidence type="ECO:0000313" key="2">
    <source>
        <dbReference type="Proteomes" id="UP001631969"/>
    </source>
</evidence>
<organism evidence="1 2">
    <name type="scientific">Paenibacillus mesotrionivorans</name>
    <dbReference type="NCBI Taxonomy" id="3160968"/>
    <lineage>
        <taxon>Bacteria</taxon>
        <taxon>Bacillati</taxon>
        <taxon>Bacillota</taxon>
        <taxon>Bacilli</taxon>
        <taxon>Bacillales</taxon>
        <taxon>Paenibacillaceae</taxon>
        <taxon>Paenibacillus</taxon>
    </lineage>
</organism>
<sequence>MSINPEAQKAEEIRLALTLREIDAQLVKNQSVSDDRRDDVIDVRKMIWEEMRLDNANWAFKFEAAGDVVMNSLELARIERGYLSAQAAARKLRLMRSTPYFARIDFQEDGAPAGQEPEQIYIGLSSLLDDRTLEPIVYDWRSPIASMYYDFTLGDARYPTDEGHVDGEILLKRQFKIVNGLLQLMFDSGIRIGDDMLQFMLGKSSDDKMKSIVTTIQSEQNQAIRYEEHPILIVQGAAGSGKTSIALQRVAYLLYKYRKSIQADQMILFSPNPMFSDYISNVLPELGEDNMRQTTFQDFAEHRLSGFILPEDRYTQIEAMLTGNPGEPGYDAKAAGTAYKSSQAFLQVIRNYLVLLEEEGLAFDAIPYGAQVWKNEKALAALFYGDFRHHRMDVRLERMGELLLGEIPLLEERQARKLYKTMLRHPKYLGTEDELKQQSKKHVHTKTNAIKSFVRRLQFINPLRTYRQLFADQELFLRAAAGTPGIPEPEVWKDICTYTLEQLDSGTAPHEDVPPLLYLLESVTGWNSFNSIRHVILDEAQDYSPFQYEIIRRLFPRSKLTLLGDLNQAITPNMRIESYGYVEELYGKEQTGILRLSKSYRSTSEIVEFTKALLPGGEAIEAFSRSGEKPQLVKLAAEPELKARQVVGLIGKLRDGGSPSVAVICRTAAESQAAYEALQAAGAPAHLHLVTREETSFRNTLVVIPVYLAKGLEFDSVIVWDGGASVYGREEERKLFYTACTRAMNTLYVGYTGEKNRFLEPVNHSLYEEQAAPGFVGESAGAGTPAGG</sequence>
<name>A0ACC7NS17_9BACL</name>
<dbReference type="EMBL" id="JBJURJ010000002">
    <property type="protein sequence ID" value="MFM9327368.1"/>
    <property type="molecule type" value="Genomic_DNA"/>
</dbReference>
<comment type="caution">
    <text evidence="1">The sequence shown here is derived from an EMBL/GenBank/DDBJ whole genome shotgun (WGS) entry which is preliminary data.</text>
</comment>
<accession>A0ACC7NS17</accession>
<proteinExistence type="predicted"/>
<dbReference type="Proteomes" id="UP001631969">
    <property type="component" value="Unassembled WGS sequence"/>
</dbReference>
<keyword evidence="2" id="KW-1185">Reference proteome</keyword>
<gene>
    <name evidence="1" type="primary">helD</name>
    <name evidence="1" type="ORF">ACI1P1_03545</name>
</gene>
<protein>
    <submittedName>
        <fullName evidence="1">RNA polymerase recycling motor HelD</fullName>
    </submittedName>
</protein>
<evidence type="ECO:0000313" key="1">
    <source>
        <dbReference type="EMBL" id="MFM9327368.1"/>
    </source>
</evidence>
<reference evidence="1" key="1">
    <citation type="submission" date="2024-12" db="EMBL/GenBank/DDBJ databases">
        <authorList>
            <person name="Wu N."/>
        </authorList>
    </citation>
    <scope>NUCLEOTIDE SEQUENCE</scope>
    <source>
        <strain evidence="1">P15</strain>
    </source>
</reference>